<comment type="caution">
    <text evidence="3">The sequence shown here is derived from an EMBL/GenBank/DDBJ whole genome shotgun (WGS) entry which is preliminary data.</text>
</comment>
<sequence>METDSEQSSVEAATRNYHWTLRQEESLARPIQKHKKRVEDGEDERTTYACARKWNRMGENQLKLGGNAFLNGTNWDADFDGAGEFITDGDEVYKGPSDMIDKNKKTRGAIWSEEESRILYEEVKALQELSNQEESPKLTSAAQLFNHVSALHKDKGYSRSPGACHSYWHVTGRELWDCDERVVEYFKTNDARNAKVTNSSFKANEIAVEDAKKSSRIAINHIAKETLNPSTEQKEKVAKDHGISVFQVPSYFANKRSTKKKELAKNSLDHGSSKRKQSERLGADFADSSESIVAREDDVLRDAKKPRLLNSSQLVQIDGKRSSQQLLAIEKDVLQDLTTPTLRSTTPEREFGSSYTPIEIDSPPLQSSEPRNTNLNNSLYTAEFKEAMLTQRRLMEEQITELTKREEKLLKKALAHEVTADLGIEAYNAVQNEIVEEEESEAELKLIKDWEKVSIHK</sequence>
<keyword evidence="4" id="KW-1185">Reference proteome</keyword>
<evidence type="ECO:0000256" key="1">
    <source>
        <dbReference type="SAM" id="Coils"/>
    </source>
</evidence>
<evidence type="ECO:0000313" key="4">
    <source>
        <dbReference type="Proteomes" id="UP000297814"/>
    </source>
</evidence>
<protein>
    <submittedName>
        <fullName evidence="3">Uncharacterized protein</fullName>
    </submittedName>
</protein>
<evidence type="ECO:0000313" key="3">
    <source>
        <dbReference type="EMBL" id="TGO38993.1"/>
    </source>
</evidence>
<feature type="region of interest" description="Disordered" evidence="2">
    <location>
        <begin position="257"/>
        <end position="283"/>
    </location>
</feature>
<evidence type="ECO:0000256" key="2">
    <source>
        <dbReference type="SAM" id="MobiDB-lite"/>
    </source>
</evidence>
<dbReference type="Gene3D" id="1.10.10.60">
    <property type="entry name" value="Homeodomain-like"/>
    <property type="match status" value="1"/>
</dbReference>
<feature type="coiled-coil region" evidence="1">
    <location>
        <begin position="385"/>
        <end position="412"/>
    </location>
</feature>
<feature type="region of interest" description="Disordered" evidence="2">
    <location>
        <begin position="343"/>
        <end position="373"/>
    </location>
</feature>
<dbReference type="AlphaFoldDB" id="A0A4Z1H0M2"/>
<dbReference type="Proteomes" id="UP000297814">
    <property type="component" value="Unassembled WGS sequence"/>
</dbReference>
<accession>A0A4Z1H0M2</accession>
<dbReference type="EMBL" id="PQXK01000063">
    <property type="protein sequence ID" value="TGO38993.1"/>
    <property type="molecule type" value="Genomic_DNA"/>
</dbReference>
<proteinExistence type="predicted"/>
<keyword evidence="1" id="KW-0175">Coiled coil</keyword>
<reference evidence="3 4" key="1">
    <citation type="submission" date="2017-12" db="EMBL/GenBank/DDBJ databases">
        <title>Comparative genomics of Botrytis spp.</title>
        <authorList>
            <person name="Valero-Jimenez C.A."/>
            <person name="Tapia P."/>
            <person name="Veloso J."/>
            <person name="Silva-Moreno E."/>
            <person name="Staats M."/>
            <person name="Valdes J.H."/>
            <person name="Van Kan J.A.L."/>
        </authorList>
    </citation>
    <scope>NUCLEOTIDE SEQUENCE [LARGE SCALE GENOMIC DNA]</scope>
    <source>
        <strain evidence="3 4">Bh0001</strain>
    </source>
</reference>
<name>A0A4Z1H0M2_9HELO</name>
<gene>
    <name evidence="3" type="ORF">BHYA_0063g00420</name>
</gene>
<feature type="compositionally biased region" description="Polar residues" evidence="2">
    <location>
        <begin position="364"/>
        <end position="373"/>
    </location>
</feature>
<organism evidence="3 4">
    <name type="scientific">Botrytis hyacinthi</name>
    <dbReference type="NCBI Taxonomy" id="278943"/>
    <lineage>
        <taxon>Eukaryota</taxon>
        <taxon>Fungi</taxon>
        <taxon>Dikarya</taxon>
        <taxon>Ascomycota</taxon>
        <taxon>Pezizomycotina</taxon>
        <taxon>Leotiomycetes</taxon>
        <taxon>Helotiales</taxon>
        <taxon>Sclerotiniaceae</taxon>
        <taxon>Botrytis</taxon>
    </lineage>
</organism>
<feature type="compositionally biased region" description="Basic and acidic residues" evidence="2">
    <location>
        <begin position="260"/>
        <end position="282"/>
    </location>
</feature>